<dbReference type="EMBL" id="LR796804">
    <property type="protein sequence ID" value="CAB4167408.1"/>
    <property type="molecule type" value="Genomic_DNA"/>
</dbReference>
<feature type="domain" description="PD-(D/E)XK endonuclease-like" evidence="1">
    <location>
        <begin position="2"/>
        <end position="213"/>
    </location>
</feature>
<dbReference type="Gene3D" id="3.90.320.10">
    <property type="match status" value="1"/>
</dbReference>
<evidence type="ECO:0000313" key="6">
    <source>
        <dbReference type="EMBL" id="CAB4195717.1"/>
    </source>
</evidence>
<dbReference type="EMBL" id="LR797506">
    <property type="protein sequence ID" value="CAB4221759.1"/>
    <property type="molecule type" value="Genomic_DNA"/>
</dbReference>
<reference evidence="5" key="1">
    <citation type="submission" date="2020-05" db="EMBL/GenBank/DDBJ databases">
        <authorList>
            <person name="Chiriac C."/>
            <person name="Salcher M."/>
            <person name="Ghai R."/>
            <person name="Kavagutti S V."/>
        </authorList>
    </citation>
    <scope>NUCLEOTIDE SEQUENCE</scope>
</reference>
<evidence type="ECO:0000313" key="7">
    <source>
        <dbReference type="EMBL" id="CAB4205272.1"/>
    </source>
</evidence>
<evidence type="ECO:0000313" key="9">
    <source>
        <dbReference type="EMBL" id="CAB5226857.1"/>
    </source>
</evidence>
<dbReference type="Pfam" id="PF12705">
    <property type="entry name" value="PDDEXK_1"/>
    <property type="match status" value="1"/>
</dbReference>
<dbReference type="EMBL" id="LR796643">
    <property type="protein sequence ID" value="CAB4156524.1"/>
    <property type="molecule type" value="Genomic_DNA"/>
</dbReference>
<dbReference type="InterPro" id="IPR038726">
    <property type="entry name" value="PDDEXK_AddAB-type"/>
</dbReference>
<evidence type="ECO:0000313" key="2">
    <source>
        <dbReference type="EMBL" id="CAB4156524.1"/>
    </source>
</evidence>
<dbReference type="EMBL" id="LR798362">
    <property type="protein sequence ID" value="CAB5226857.1"/>
    <property type="molecule type" value="Genomic_DNA"/>
</dbReference>
<dbReference type="EMBL" id="LR797356">
    <property type="protein sequence ID" value="CAB4205272.1"/>
    <property type="molecule type" value="Genomic_DNA"/>
</dbReference>
<proteinExistence type="predicted"/>
<dbReference type="EMBL" id="LR797024">
    <property type="protein sequence ID" value="CAB4181114.1"/>
    <property type="molecule type" value="Genomic_DNA"/>
</dbReference>
<gene>
    <name evidence="5" type="ORF">UFOVP1058_15</name>
    <name evidence="6" type="ORF">UFOVP1289_39</name>
    <name evidence="7" type="ORF">UFOVP1410_47</name>
    <name evidence="9" type="ORF">UFOVP1514_54</name>
    <name evidence="8" type="ORF">UFOVP1642_66</name>
    <name evidence="2" type="ORF">UFOVP656_65</name>
    <name evidence="3" type="ORF">UFOVP857_18</name>
    <name evidence="4" type="ORF">UFOVP879_28</name>
</gene>
<sequence>MTWSYSSIKTFEQCPKKYHHTRVLRDVRDEGGTAALYGKEAHTAAEEFLRDGTPLPGRFQFMEEAVNAFAEFEGDKHVELEMGVKKGEQGFEPCSFSDPDAWWRGIADLVIDQGERALINDWKTGKDARYADTKQLDLLAGATFLHFPRVKKIKAALTYVVSGDFIQKEHRVELRDSYLGVFNAALEQLEVAHGTGVWNAKSSGLCGWCPVEQCPHHRRR</sequence>
<evidence type="ECO:0000259" key="1">
    <source>
        <dbReference type="Pfam" id="PF12705"/>
    </source>
</evidence>
<name>A0A6J5QNH4_9CAUD</name>
<dbReference type="EMBL" id="LR797234">
    <property type="protein sequence ID" value="CAB4195717.1"/>
    <property type="molecule type" value="Genomic_DNA"/>
</dbReference>
<protein>
    <submittedName>
        <fullName evidence="5">PD-(D/E)XK nuclease superfamily</fullName>
    </submittedName>
</protein>
<dbReference type="InterPro" id="IPR011604">
    <property type="entry name" value="PDDEXK-like_dom_sf"/>
</dbReference>
<evidence type="ECO:0000313" key="8">
    <source>
        <dbReference type="EMBL" id="CAB4221759.1"/>
    </source>
</evidence>
<evidence type="ECO:0000313" key="5">
    <source>
        <dbReference type="EMBL" id="CAB4181114.1"/>
    </source>
</evidence>
<accession>A0A6J5QNH4</accession>
<evidence type="ECO:0000313" key="3">
    <source>
        <dbReference type="EMBL" id="CAB4167408.1"/>
    </source>
</evidence>
<evidence type="ECO:0000313" key="4">
    <source>
        <dbReference type="EMBL" id="CAB4168435.1"/>
    </source>
</evidence>
<dbReference type="EMBL" id="LR796827">
    <property type="protein sequence ID" value="CAB4168435.1"/>
    <property type="molecule type" value="Genomic_DNA"/>
</dbReference>
<organism evidence="5">
    <name type="scientific">uncultured Caudovirales phage</name>
    <dbReference type="NCBI Taxonomy" id="2100421"/>
    <lineage>
        <taxon>Viruses</taxon>
        <taxon>Duplodnaviria</taxon>
        <taxon>Heunggongvirae</taxon>
        <taxon>Uroviricota</taxon>
        <taxon>Caudoviricetes</taxon>
        <taxon>Peduoviridae</taxon>
        <taxon>Maltschvirus</taxon>
        <taxon>Maltschvirus maltsch</taxon>
    </lineage>
</organism>